<feature type="region of interest" description="Disordered" evidence="1">
    <location>
        <begin position="392"/>
        <end position="411"/>
    </location>
</feature>
<gene>
    <name evidence="3" type="ORF">HBR001_LOCUS365</name>
</gene>
<evidence type="ECO:0008006" key="5">
    <source>
        <dbReference type="Google" id="ProtNLM"/>
    </source>
</evidence>
<evidence type="ECO:0000256" key="1">
    <source>
        <dbReference type="SAM" id="MobiDB-lite"/>
    </source>
</evidence>
<dbReference type="Proteomes" id="UP001162031">
    <property type="component" value="Unassembled WGS sequence"/>
</dbReference>
<reference evidence="3" key="1">
    <citation type="submission" date="2022-12" db="EMBL/GenBank/DDBJ databases">
        <authorList>
            <person name="Webb A."/>
        </authorList>
    </citation>
    <scope>NUCLEOTIDE SEQUENCE</scope>
    <source>
        <strain evidence="3">Hp1</strain>
    </source>
</reference>
<evidence type="ECO:0000256" key="2">
    <source>
        <dbReference type="SAM" id="SignalP"/>
    </source>
</evidence>
<evidence type="ECO:0000313" key="4">
    <source>
        <dbReference type="Proteomes" id="UP001162031"/>
    </source>
</evidence>
<evidence type="ECO:0000313" key="3">
    <source>
        <dbReference type="EMBL" id="CAI5709901.1"/>
    </source>
</evidence>
<keyword evidence="2" id="KW-0732">Signal</keyword>
<sequence>MLPVKYLVAIVAACASHTCVVNGGGYHGIVQEELVPTQTQVETPCPEIKPLVVETDVHALNSTATLHPELVAEVPTQGEEHVPVQTDVATLPDLPAPTLHADVESGTPMVEQPTQDGEHVEVQVDVTPCPELPVPTLHVDVESETPMVEVPTQDGEHVEVQVDVTPCPELPVPTLHVDVESETPMVEVPTQDGEHVEVQVDVAPELPVPPIQTQTDAETPVMETPVHEEEHVGVQPETPDPDVALVPETSPLQTEDTSVPETVREETVGEYPIPAPMVPCPAFTLVPETAPEEMIGEYATPAMETPCPVFTLVPELEPSRVETTIEAHPDLTHVQQETSPESDTPMTGDVLEPHFTGAQVGNSGTEQTDEVVVVEDSTGPMQLAMDQMDQSASPMQSAMDQVDQSASPMQSAVDQVDQSTSPMQSAMDPTDQSTGFFDTGVDAIVETPEDVADAITADPTDIITTN</sequence>
<protein>
    <recommendedName>
        <fullName evidence="5">Zonadhesin</fullName>
    </recommendedName>
</protein>
<feature type="chain" id="PRO_5043897577" description="Zonadhesin" evidence="2">
    <location>
        <begin position="24"/>
        <end position="466"/>
    </location>
</feature>
<organism evidence="3 4">
    <name type="scientific">Hyaloperonospora brassicae</name>
    <name type="common">Brassica downy mildew</name>
    <name type="synonym">Peronospora brassicae</name>
    <dbReference type="NCBI Taxonomy" id="162125"/>
    <lineage>
        <taxon>Eukaryota</taxon>
        <taxon>Sar</taxon>
        <taxon>Stramenopiles</taxon>
        <taxon>Oomycota</taxon>
        <taxon>Peronosporomycetes</taxon>
        <taxon>Peronosporales</taxon>
        <taxon>Peronosporaceae</taxon>
        <taxon>Hyaloperonospora</taxon>
    </lineage>
</organism>
<keyword evidence="4" id="KW-1185">Reference proteome</keyword>
<comment type="caution">
    <text evidence="3">The sequence shown here is derived from an EMBL/GenBank/DDBJ whole genome shotgun (WGS) entry which is preliminary data.</text>
</comment>
<dbReference type="AlphaFoldDB" id="A0AAV0T084"/>
<accession>A0AAV0T084</accession>
<feature type="signal peptide" evidence="2">
    <location>
        <begin position="1"/>
        <end position="23"/>
    </location>
</feature>
<dbReference type="EMBL" id="CANTFL010000042">
    <property type="protein sequence ID" value="CAI5709901.1"/>
    <property type="molecule type" value="Genomic_DNA"/>
</dbReference>
<name>A0AAV0T084_HYABA</name>
<proteinExistence type="predicted"/>